<dbReference type="NCBIfam" id="TIGR02212">
    <property type="entry name" value="lolCE"/>
    <property type="match status" value="1"/>
</dbReference>
<keyword evidence="7 8" id="KW-0472">Membrane</keyword>
<evidence type="ECO:0000256" key="7">
    <source>
        <dbReference type="ARBA" id="ARBA00023136"/>
    </source>
</evidence>
<comment type="subcellular location">
    <subcellularLocation>
        <location evidence="1">Cell membrane</location>
        <topology evidence="1">Multi-pass membrane protein</topology>
    </subcellularLocation>
</comment>
<keyword evidence="4" id="KW-1003">Cell membrane</keyword>
<feature type="transmembrane region" description="Helical" evidence="8">
    <location>
        <begin position="270"/>
        <end position="294"/>
    </location>
</feature>
<accession>A0ABS8D535</accession>
<dbReference type="PANTHER" id="PTHR30489:SF0">
    <property type="entry name" value="LIPOPROTEIN-RELEASING SYSTEM TRANSMEMBRANE PROTEIN LOLE"/>
    <property type="match status" value="1"/>
</dbReference>
<sequence>MRYFELLLGLRYTRAKRRNHFISFISLASMLGIALGVLALITVLSVMNGFQKDIRAKLLGGASHIEVGGNPQLAAWPQVLQSVRKNEHVKGAAPFIFSQGLLTWESNVRGAMIRGVLPGEENKVVDIGHHMEQGKFETLMPGSFNIVLGSELARQLGVFVGDKVVLVAPDGQVTPAGVMPRMKQFKVSGIFNMDLYEYDAALAMIHLKDAQKLYRLGDDVTGIRVKVDDPDRAPFIRQEILRDLPRDAYATDWTLQNATYFRAVQIEKTMMFIILTLIVAVAAFNLVSTLVMSVTDKQSDIAILRTLGASPSSIMGIFMIQGSLTGFIGTLLGVVGGVSLSLNIDVVVPWLERVLGVHFLSKEVYFVSELPSDLHWGDVSVVTMIALSLSLVATLYPSWRASRVQPAEALRYE</sequence>
<reference evidence="11" key="1">
    <citation type="submission" date="2021-10" db="EMBL/GenBank/DDBJ databases">
        <title>The complete genome sequence of Leeia sp. TBRC 13508.</title>
        <authorList>
            <person name="Charoenyingcharoen P."/>
            <person name="Yukphan P."/>
        </authorList>
    </citation>
    <scope>NUCLEOTIDE SEQUENCE</scope>
    <source>
        <strain evidence="11">TBRC 13508</strain>
    </source>
</reference>
<keyword evidence="12" id="KW-1185">Reference proteome</keyword>
<dbReference type="RefSeq" id="WP_227179819.1">
    <property type="nucleotide sequence ID" value="NZ_JAJBZT010000003.1"/>
</dbReference>
<dbReference type="EMBL" id="JAJBZT010000003">
    <property type="protein sequence ID" value="MCB6183237.1"/>
    <property type="molecule type" value="Genomic_DNA"/>
</dbReference>
<name>A0ABS8D535_9NEIS</name>
<dbReference type="Pfam" id="PF12704">
    <property type="entry name" value="MacB_PCD"/>
    <property type="match status" value="1"/>
</dbReference>
<dbReference type="Pfam" id="PF02687">
    <property type="entry name" value="FtsX"/>
    <property type="match status" value="1"/>
</dbReference>
<evidence type="ECO:0000256" key="4">
    <source>
        <dbReference type="ARBA" id="ARBA00022475"/>
    </source>
</evidence>
<dbReference type="InterPro" id="IPR025857">
    <property type="entry name" value="MacB_PCD"/>
</dbReference>
<evidence type="ECO:0000256" key="6">
    <source>
        <dbReference type="ARBA" id="ARBA00022989"/>
    </source>
</evidence>
<feature type="transmembrane region" description="Helical" evidence="8">
    <location>
        <begin position="315"/>
        <end position="342"/>
    </location>
</feature>
<evidence type="ECO:0000256" key="3">
    <source>
        <dbReference type="ARBA" id="ARBA00022448"/>
    </source>
</evidence>
<keyword evidence="11" id="KW-0449">Lipoprotein</keyword>
<gene>
    <name evidence="11" type="ORF">LIN78_06740</name>
</gene>
<feature type="domain" description="MacB-like periplasmic core" evidence="10">
    <location>
        <begin position="26"/>
        <end position="240"/>
    </location>
</feature>
<keyword evidence="3" id="KW-0813">Transport</keyword>
<evidence type="ECO:0000313" key="12">
    <source>
        <dbReference type="Proteomes" id="UP001165395"/>
    </source>
</evidence>
<feature type="transmembrane region" description="Helical" evidence="8">
    <location>
        <begin position="21"/>
        <end position="47"/>
    </location>
</feature>
<feature type="transmembrane region" description="Helical" evidence="8">
    <location>
        <begin position="374"/>
        <end position="396"/>
    </location>
</feature>
<keyword evidence="5 8" id="KW-0812">Transmembrane</keyword>
<comment type="similarity">
    <text evidence="2">Belongs to the ABC-4 integral membrane protein family. LolC/E subfamily.</text>
</comment>
<evidence type="ECO:0000256" key="8">
    <source>
        <dbReference type="SAM" id="Phobius"/>
    </source>
</evidence>
<proteinExistence type="inferred from homology"/>
<dbReference type="InterPro" id="IPR051447">
    <property type="entry name" value="Lipoprotein-release_system"/>
</dbReference>
<dbReference type="PANTHER" id="PTHR30489">
    <property type="entry name" value="LIPOPROTEIN-RELEASING SYSTEM TRANSMEMBRANE PROTEIN LOLE"/>
    <property type="match status" value="1"/>
</dbReference>
<keyword evidence="6 8" id="KW-1133">Transmembrane helix</keyword>
<dbReference type="Proteomes" id="UP001165395">
    <property type="component" value="Unassembled WGS sequence"/>
</dbReference>
<evidence type="ECO:0000256" key="2">
    <source>
        <dbReference type="ARBA" id="ARBA00005236"/>
    </source>
</evidence>
<evidence type="ECO:0000259" key="10">
    <source>
        <dbReference type="Pfam" id="PF12704"/>
    </source>
</evidence>
<organism evidence="11 12">
    <name type="scientific">Leeia speluncae</name>
    <dbReference type="NCBI Taxonomy" id="2884804"/>
    <lineage>
        <taxon>Bacteria</taxon>
        <taxon>Pseudomonadati</taxon>
        <taxon>Pseudomonadota</taxon>
        <taxon>Betaproteobacteria</taxon>
        <taxon>Neisseriales</taxon>
        <taxon>Leeiaceae</taxon>
        <taxon>Leeia</taxon>
    </lineage>
</organism>
<dbReference type="InterPro" id="IPR003838">
    <property type="entry name" value="ABC3_permease_C"/>
</dbReference>
<feature type="domain" description="ABC3 transporter permease C-terminal" evidence="9">
    <location>
        <begin position="272"/>
        <end position="406"/>
    </location>
</feature>
<evidence type="ECO:0000259" key="9">
    <source>
        <dbReference type="Pfam" id="PF02687"/>
    </source>
</evidence>
<comment type="caution">
    <text evidence="11">The sequence shown here is derived from an EMBL/GenBank/DDBJ whole genome shotgun (WGS) entry which is preliminary data.</text>
</comment>
<evidence type="ECO:0000256" key="1">
    <source>
        <dbReference type="ARBA" id="ARBA00004651"/>
    </source>
</evidence>
<evidence type="ECO:0000313" key="11">
    <source>
        <dbReference type="EMBL" id="MCB6183237.1"/>
    </source>
</evidence>
<protein>
    <submittedName>
        <fullName evidence="11">Lipoprotein-releasing ABC transporter permease subunit</fullName>
    </submittedName>
</protein>
<evidence type="ECO:0000256" key="5">
    <source>
        <dbReference type="ARBA" id="ARBA00022692"/>
    </source>
</evidence>
<dbReference type="InterPro" id="IPR011925">
    <property type="entry name" value="LolCE_TM"/>
</dbReference>